<dbReference type="AlphaFoldDB" id="A0A8K1GT42"/>
<sequence length="213" mass="24623">MQQHRLGADLLESSSAEKELAGLVDNKLSMSQQSDLGAKETKGVLGCIRKSFASRSRVVILPLYSALVRPHLECCVQFWAPQDKRYMELLEQVQQRATKLIKELEHPYYEESLSELGQVSLKKRQGSGDLTNVYKYLKRGCPKDGTRLLVVTSNRTRRHQQTVTHKRFHLNIRKNFFTVQLTESWVRLPRKVLESPSLKIFKTRLDTILCHML</sequence>
<dbReference type="EMBL" id="SWJQ01000070">
    <property type="protein sequence ID" value="TRZ23572.1"/>
    <property type="molecule type" value="Genomic_DNA"/>
</dbReference>
<dbReference type="Proteomes" id="UP000796761">
    <property type="component" value="Unassembled WGS sequence"/>
</dbReference>
<organism evidence="1 2">
    <name type="scientific">Zosterops borbonicus</name>
    <dbReference type="NCBI Taxonomy" id="364589"/>
    <lineage>
        <taxon>Eukaryota</taxon>
        <taxon>Metazoa</taxon>
        <taxon>Chordata</taxon>
        <taxon>Craniata</taxon>
        <taxon>Vertebrata</taxon>
        <taxon>Euteleostomi</taxon>
        <taxon>Archelosauria</taxon>
        <taxon>Archosauria</taxon>
        <taxon>Dinosauria</taxon>
        <taxon>Saurischia</taxon>
        <taxon>Theropoda</taxon>
        <taxon>Coelurosauria</taxon>
        <taxon>Aves</taxon>
        <taxon>Neognathae</taxon>
        <taxon>Neoaves</taxon>
        <taxon>Telluraves</taxon>
        <taxon>Australaves</taxon>
        <taxon>Passeriformes</taxon>
        <taxon>Sylvioidea</taxon>
        <taxon>Zosteropidae</taxon>
        <taxon>Zosterops</taxon>
    </lineage>
</organism>
<name>A0A8K1GT42_9PASS</name>
<keyword evidence="2" id="KW-1185">Reference proteome</keyword>
<gene>
    <name evidence="1" type="ORF">HGM15179_003536</name>
</gene>
<evidence type="ECO:0000313" key="1">
    <source>
        <dbReference type="EMBL" id="TRZ23572.1"/>
    </source>
</evidence>
<evidence type="ECO:0000313" key="2">
    <source>
        <dbReference type="Proteomes" id="UP000796761"/>
    </source>
</evidence>
<accession>A0A8K1GT42</accession>
<comment type="caution">
    <text evidence="1">The sequence shown here is derived from an EMBL/GenBank/DDBJ whole genome shotgun (WGS) entry which is preliminary data.</text>
</comment>
<reference evidence="1" key="1">
    <citation type="submission" date="2019-04" db="EMBL/GenBank/DDBJ databases">
        <title>Genome assembly of Zosterops borbonicus 15179.</title>
        <authorList>
            <person name="Leroy T."/>
            <person name="Anselmetti Y."/>
            <person name="Tilak M.-K."/>
            <person name="Nabholz B."/>
        </authorList>
    </citation>
    <scope>NUCLEOTIDE SEQUENCE</scope>
    <source>
        <strain evidence="1">HGM_15179</strain>
        <tissue evidence="1">Muscle</tissue>
    </source>
</reference>
<dbReference type="PANTHER" id="PTHR33332">
    <property type="entry name" value="REVERSE TRANSCRIPTASE DOMAIN-CONTAINING PROTEIN"/>
    <property type="match status" value="1"/>
</dbReference>
<protein>
    <submittedName>
        <fullName evidence="1">Uncharacterized protein</fullName>
    </submittedName>
</protein>
<proteinExistence type="predicted"/>
<dbReference type="OrthoDB" id="276744at2759"/>